<dbReference type="Pfam" id="PF00814">
    <property type="entry name" value="TsaD"/>
    <property type="match status" value="1"/>
</dbReference>
<dbReference type="AlphaFoldDB" id="A0A4V2V0X5"/>
<dbReference type="Proteomes" id="UP000294650">
    <property type="component" value="Unassembled WGS sequence"/>
</dbReference>
<organism evidence="2 3">
    <name type="scientific">Melghiribacillus thermohalophilus</name>
    <dbReference type="NCBI Taxonomy" id="1324956"/>
    <lineage>
        <taxon>Bacteria</taxon>
        <taxon>Bacillati</taxon>
        <taxon>Bacillota</taxon>
        <taxon>Bacilli</taxon>
        <taxon>Bacillales</taxon>
        <taxon>Bacillaceae</taxon>
        <taxon>Melghiribacillus</taxon>
    </lineage>
</organism>
<dbReference type="InterPro" id="IPR022496">
    <property type="entry name" value="T6A_TsaB"/>
</dbReference>
<dbReference type="NCBIfam" id="TIGR03725">
    <property type="entry name" value="T6A_YeaZ"/>
    <property type="match status" value="1"/>
</dbReference>
<sequence length="233" mass="25813">MNILAIDTSNQVMSTAVLNGDQLIAEYTTNVKKNHSVALMPAIDNILRDAGITPGEIHKIVVARGPGSYTGVRIGVTTAKTLAWTLNIPITGVSSLEAAAYNGFYFPGLICSFFDARRGRVFAAVYKRDGKQLIPVLEEKNIQFTDWLQELKSQKEQVLFIGNNFSLHRENIQELLGDQAVIAEAFMHIPRASVLGHIGKDRDAEDLHSFTPHYLRLAEAEAKWLQTRGNGHE</sequence>
<evidence type="ECO:0000313" key="3">
    <source>
        <dbReference type="Proteomes" id="UP000294650"/>
    </source>
</evidence>
<comment type="caution">
    <text evidence="2">The sequence shown here is derived from an EMBL/GenBank/DDBJ whole genome shotgun (WGS) entry which is preliminary data.</text>
</comment>
<reference evidence="2 3" key="1">
    <citation type="submission" date="2019-03" db="EMBL/GenBank/DDBJ databases">
        <title>Genomic Encyclopedia of Type Strains, Phase IV (KMG-IV): sequencing the most valuable type-strain genomes for metagenomic binning, comparative biology and taxonomic classification.</title>
        <authorList>
            <person name="Goeker M."/>
        </authorList>
    </citation>
    <scope>NUCLEOTIDE SEQUENCE [LARGE SCALE GENOMIC DNA]</scope>
    <source>
        <strain evidence="2 3">DSM 25894</strain>
    </source>
</reference>
<dbReference type="InterPro" id="IPR000905">
    <property type="entry name" value="Gcp-like_dom"/>
</dbReference>
<protein>
    <submittedName>
        <fullName evidence="2">tRNA threonylcarbamoyladenosine biosynthesis protein TsaB</fullName>
    </submittedName>
</protein>
<dbReference type="GO" id="GO:0002949">
    <property type="term" value="P:tRNA threonylcarbamoyladenosine modification"/>
    <property type="evidence" value="ECO:0007669"/>
    <property type="project" value="InterPro"/>
</dbReference>
<dbReference type="SUPFAM" id="SSF53067">
    <property type="entry name" value="Actin-like ATPase domain"/>
    <property type="match status" value="2"/>
</dbReference>
<dbReference type="CDD" id="cd24032">
    <property type="entry name" value="ASKHA_NBD_TsaB"/>
    <property type="match status" value="1"/>
</dbReference>
<gene>
    <name evidence="2" type="ORF">EDD68_12060</name>
</gene>
<evidence type="ECO:0000259" key="1">
    <source>
        <dbReference type="Pfam" id="PF00814"/>
    </source>
</evidence>
<proteinExistence type="predicted"/>
<dbReference type="PANTHER" id="PTHR11735:SF11">
    <property type="entry name" value="TRNA THREONYLCARBAMOYLADENOSINE BIOSYNTHESIS PROTEIN TSAB"/>
    <property type="match status" value="1"/>
</dbReference>
<name>A0A4V2V0X5_9BACI</name>
<dbReference type="RefSeq" id="WP_132372613.1">
    <property type="nucleotide sequence ID" value="NZ_SMAN01000020.1"/>
</dbReference>
<dbReference type="InterPro" id="IPR043129">
    <property type="entry name" value="ATPase_NBD"/>
</dbReference>
<keyword evidence="3" id="KW-1185">Reference proteome</keyword>
<feature type="domain" description="Gcp-like" evidence="1">
    <location>
        <begin position="29"/>
        <end position="224"/>
    </location>
</feature>
<dbReference type="Gene3D" id="3.30.420.40">
    <property type="match status" value="2"/>
</dbReference>
<accession>A0A4V2V0X5</accession>
<dbReference type="EMBL" id="SMAN01000020">
    <property type="protein sequence ID" value="TCT18952.1"/>
    <property type="molecule type" value="Genomic_DNA"/>
</dbReference>
<dbReference type="OrthoDB" id="9784166at2"/>
<dbReference type="PANTHER" id="PTHR11735">
    <property type="entry name" value="TRNA N6-ADENOSINE THREONYLCARBAMOYLTRANSFERASE"/>
    <property type="match status" value="1"/>
</dbReference>
<dbReference type="GO" id="GO:0005829">
    <property type="term" value="C:cytosol"/>
    <property type="evidence" value="ECO:0007669"/>
    <property type="project" value="TreeGrafter"/>
</dbReference>
<evidence type="ECO:0000313" key="2">
    <source>
        <dbReference type="EMBL" id="TCT18952.1"/>
    </source>
</evidence>